<keyword evidence="2" id="KW-1185">Reference proteome</keyword>
<accession>A0ACC0WV41</accession>
<dbReference type="EMBL" id="CM047580">
    <property type="protein sequence ID" value="KAI9922106.1"/>
    <property type="molecule type" value="Genomic_DNA"/>
</dbReference>
<protein>
    <submittedName>
        <fullName evidence="1">Uncharacterized protein</fullName>
    </submittedName>
</protein>
<proteinExistence type="predicted"/>
<gene>
    <name evidence="1" type="ORF">PsorP6_000525</name>
</gene>
<evidence type="ECO:0000313" key="1">
    <source>
        <dbReference type="EMBL" id="KAI9922106.1"/>
    </source>
</evidence>
<reference evidence="1 2" key="1">
    <citation type="journal article" date="2022" name="bioRxiv">
        <title>The genome of the oomycete Peronosclerospora sorghi, a cosmopolitan pathogen of maize and sorghum, is inflated with dispersed pseudogenes.</title>
        <authorList>
            <person name="Fletcher K."/>
            <person name="Martin F."/>
            <person name="Isakeit T."/>
            <person name="Cavanaugh K."/>
            <person name="Magill C."/>
            <person name="Michelmore R."/>
        </authorList>
    </citation>
    <scope>NUCLEOTIDE SEQUENCE [LARGE SCALE GENOMIC DNA]</scope>
    <source>
        <strain evidence="1">P6</strain>
    </source>
</reference>
<evidence type="ECO:0000313" key="2">
    <source>
        <dbReference type="Proteomes" id="UP001163321"/>
    </source>
</evidence>
<comment type="caution">
    <text evidence="1">The sequence shown here is derived from an EMBL/GenBank/DDBJ whole genome shotgun (WGS) entry which is preliminary data.</text>
</comment>
<sequence>MESILAVSPLSLPGAGVSLLGCSSTSLTLRSFPSWTCTWTHQMQRDEYAQLLHVHSRWRPRGRDIATRRPTQWARVVASLGTPAHGERPGQRCIKETHVAIRARGGGCHGRCSRTTHELGATQHLRMDFQTNTNFPELAAWATKELQQRWTCLRHVVVGLRYIEALILCSIEKKVSIKLPPFTQFQRRYTSNECLAAFPALVLMLTVMRRNFYQTQTVAVTILTATLGLAM</sequence>
<organism evidence="1 2">
    <name type="scientific">Peronosclerospora sorghi</name>
    <dbReference type="NCBI Taxonomy" id="230839"/>
    <lineage>
        <taxon>Eukaryota</taxon>
        <taxon>Sar</taxon>
        <taxon>Stramenopiles</taxon>
        <taxon>Oomycota</taxon>
        <taxon>Peronosporomycetes</taxon>
        <taxon>Peronosporales</taxon>
        <taxon>Peronosporaceae</taxon>
        <taxon>Peronosclerospora</taxon>
    </lineage>
</organism>
<name>A0ACC0WV41_9STRA</name>
<dbReference type="Proteomes" id="UP001163321">
    <property type="component" value="Chromosome 1"/>
</dbReference>